<evidence type="ECO:0000313" key="1">
    <source>
        <dbReference type="EMBL" id="PIH04393.1"/>
    </source>
</evidence>
<proteinExistence type="predicted"/>
<gene>
    <name evidence="1" type="ORF">CS538_09615</name>
</gene>
<comment type="caution">
    <text evidence="1">The sequence shown here is derived from an EMBL/GenBank/DDBJ whole genome shotgun (WGS) entry which is preliminary data.</text>
</comment>
<sequence length="219" mass="26122">MDNKYNNLFYWENLIIKRENIWSGNFKDIPISPNSLFINTTIIDYEKNIFDNNWAVYPDVESLLGFVKYIFIPTVFFCYTNNTNEEIVTPIVSKEELLEEIKTLCRNENSIVEIEYFIDKAYNLCELNKCHLIEELKKYCLEFNRQWEKNTKIFHINIYSSGKEIIEKISKEDNFLEVIEEDIGMSINTLKEITKDLHHNLFMKNNFIKILNNQIGCII</sequence>
<dbReference type="EMBL" id="PEIK01000006">
    <property type="protein sequence ID" value="PIH04393.1"/>
    <property type="molecule type" value="Genomic_DNA"/>
</dbReference>
<dbReference type="Proteomes" id="UP000231322">
    <property type="component" value="Unassembled WGS sequence"/>
</dbReference>
<name>A0A2G7HH15_9CLOT</name>
<dbReference type="AlphaFoldDB" id="A0A2G7HH15"/>
<reference evidence="1 2" key="1">
    <citation type="submission" date="2017-10" db="EMBL/GenBank/DDBJ databases">
        <title>Reclassification of Eubacterium combesii and discrepancies in the nomenclature of botulinum neurotoxin producing clostridia. Request for an Opinion.</title>
        <authorList>
            <person name="Dobritsa A.P."/>
            <person name="Kutumbaka K.K."/>
            <person name="Samadpour M."/>
        </authorList>
    </citation>
    <scope>NUCLEOTIDE SEQUENCE [LARGE SCALE GENOMIC DNA]</scope>
    <source>
        <strain evidence="1 2">DSM 20696</strain>
    </source>
</reference>
<accession>A0A2G7HH15</accession>
<protein>
    <submittedName>
        <fullName evidence="1">Uncharacterized protein</fullName>
    </submittedName>
</protein>
<dbReference type="RefSeq" id="WP_099839312.1">
    <property type="nucleotide sequence ID" value="NZ_PEIK01000006.1"/>
</dbReference>
<evidence type="ECO:0000313" key="2">
    <source>
        <dbReference type="Proteomes" id="UP000231322"/>
    </source>
</evidence>
<keyword evidence="2" id="KW-1185">Reference proteome</keyword>
<organism evidence="1 2">
    <name type="scientific">Clostridium combesii</name>
    <dbReference type="NCBI Taxonomy" id="39481"/>
    <lineage>
        <taxon>Bacteria</taxon>
        <taxon>Bacillati</taxon>
        <taxon>Bacillota</taxon>
        <taxon>Clostridia</taxon>
        <taxon>Eubacteriales</taxon>
        <taxon>Clostridiaceae</taxon>
        <taxon>Clostridium</taxon>
    </lineage>
</organism>